<dbReference type="EMBL" id="PCYL01000040">
    <property type="protein sequence ID" value="PIR46523.1"/>
    <property type="molecule type" value="Genomic_DNA"/>
</dbReference>
<name>A0A2H0RJ63_9BACT</name>
<gene>
    <name evidence="1" type="ORF">COV07_03800</name>
</gene>
<reference evidence="1 2" key="1">
    <citation type="submission" date="2017-09" db="EMBL/GenBank/DDBJ databases">
        <title>Depth-based differentiation of microbial function through sediment-hosted aquifers and enrichment of novel symbionts in the deep terrestrial subsurface.</title>
        <authorList>
            <person name="Probst A.J."/>
            <person name="Ladd B."/>
            <person name="Jarett J.K."/>
            <person name="Geller-Mcgrath D.E."/>
            <person name="Sieber C.M."/>
            <person name="Emerson J.B."/>
            <person name="Anantharaman K."/>
            <person name="Thomas B.C."/>
            <person name="Malmstrom R."/>
            <person name="Stieglmeier M."/>
            <person name="Klingl A."/>
            <person name="Woyke T."/>
            <person name="Ryan C.M."/>
            <person name="Banfield J.F."/>
        </authorList>
    </citation>
    <scope>NUCLEOTIDE SEQUENCE [LARGE SCALE GENOMIC DNA]</scope>
    <source>
        <strain evidence="1">CG10_big_fil_rev_8_21_14_0_10_45_14</strain>
    </source>
</reference>
<dbReference type="Proteomes" id="UP000230833">
    <property type="component" value="Unassembled WGS sequence"/>
</dbReference>
<evidence type="ECO:0000313" key="1">
    <source>
        <dbReference type="EMBL" id="PIR46523.1"/>
    </source>
</evidence>
<proteinExistence type="predicted"/>
<dbReference type="AlphaFoldDB" id="A0A2H0RJ63"/>
<dbReference type="InterPro" id="IPR035069">
    <property type="entry name" value="TTHA1013/TTHA0281-like"/>
</dbReference>
<protein>
    <submittedName>
        <fullName evidence="1">HicB family protein</fullName>
    </submittedName>
</protein>
<comment type="caution">
    <text evidence="1">The sequence shown here is derived from an EMBL/GenBank/DDBJ whole genome shotgun (WGS) entry which is preliminary data.</text>
</comment>
<organism evidence="1 2">
    <name type="scientific">Candidatus Vogelbacteria bacterium CG10_big_fil_rev_8_21_14_0_10_45_14</name>
    <dbReference type="NCBI Taxonomy" id="1975042"/>
    <lineage>
        <taxon>Bacteria</taxon>
        <taxon>Candidatus Vogeliibacteriota</taxon>
    </lineage>
</organism>
<evidence type="ECO:0000313" key="2">
    <source>
        <dbReference type="Proteomes" id="UP000230833"/>
    </source>
</evidence>
<dbReference type="Pfam" id="PF24113">
    <property type="entry name" value="DUF7387"/>
    <property type="match status" value="1"/>
</dbReference>
<sequence length="72" mass="8163">MKRINMQNITWREGRQYVSWNLNTGVSSFGDTRNEALDSLSEALSLYLEDAPPTCVQKIEQPNIVASVLEYA</sequence>
<dbReference type="SUPFAM" id="SSF143100">
    <property type="entry name" value="TTHA1013/TTHA0281-like"/>
    <property type="match status" value="1"/>
</dbReference>
<accession>A0A2H0RJ63</accession>
<dbReference type="InterPro" id="IPR055811">
    <property type="entry name" value="DUF7387"/>
</dbReference>